<feature type="non-terminal residue" evidence="2">
    <location>
        <position position="1"/>
    </location>
</feature>
<accession>A0A9N9IL29</accession>
<feature type="non-terminal residue" evidence="2">
    <location>
        <position position="537"/>
    </location>
</feature>
<dbReference type="InterPro" id="IPR000782">
    <property type="entry name" value="FAS1_domain"/>
</dbReference>
<dbReference type="AlphaFoldDB" id="A0A9N9IL29"/>
<feature type="domain" description="FAS1" evidence="1">
    <location>
        <begin position="207"/>
        <end position="339"/>
    </location>
</feature>
<dbReference type="Proteomes" id="UP000789342">
    <property type="component" value="Unassembled WGS sequence"/>
</dbReference>
<feature type="domain" description="FAS1" evidence="1">
    <location>
        <begin position="1"/>
        <end position="59"/>
    </location>
</feature>
<dbReference type="InterPro" id="IPR050904">
    <property type="entry name" value="Adhesion/Biosynth-related"/>
</dbReference>
<dbReference type="Pfam" id="PF02469">
    <property type="entry name" value="Fasciclin"/>
    <property type="match status" value="3"/>
</dbReference>
<dbReference type="GO" id="GO:0005615">
    <property type="term" value="C:extracellular space"/>
    <property type="evidence" value="ECO:0007669"/>
    <property type="project" value="TreeGrafter"/>
</dbReference>
<feature type="domain" description="FAS1" evidence="1">
    <location>
        <begin position="342"/>
        <end position="478"/>
    </location>
</feature>
<evidence type="ECO:0000313" key="2">
    <source>
        <dbReference type="EMBL" id="CAG8738557.1"/>
    </source>
</evidence>
<sequence length="537" mass="60148">RYQLGITTQFCDVDFFEGLIGQKIRVDFSEGRRYVGNGKILDTDLVADNGVIHVIDRVLEVPKDAWTTLSSIDLKLYVNYLQLTGLNEYIKNRYHITVFAPTNDAIRHQFKPYEREYFIGECGGGLRDLGRLAKHQLHFDNIIYTSSIEQGSSEIGTEQGEPLEIRRDENNIHVANGLITLKDVLAENGVIHVVSNISAPREIFFNAHKYLCGLRATRMVAAFLKYNLKNSIENLTAPYTILAPQNEFYDDSVVGLESSRYHIIEGKYKIIDFSNKMLVKTELITKRLRDHRQRIKVGVNSKLKKNGATSVNVQFNDAGVVGDPVEIGNSIIYILSKTLSPPSDIISFAMREKQLSAFVSAVYASDMLSTVQTSEWVTAFAPTNNAFINLGLLTSYLLHPDGKDDLRDVVEYHMLNESVYTEDIPQGTSEYWTIDGASLTMFREEDKISVNIANGTANIIRSDILTSTGVLHVVDSVQLPPTLHITLGKILKGIGATTMMNLFKVANLSLLLNDPVDPYIIICPTEDAFKKVNITKL</sequence>
<name>A0A9N9IL29_9GLOM</name>
<evidence type="ECO:0000259" key="1">
    <source>
        <dbReference type="PROSITE" id="PS50213"/>
    </source>
</evidence>
<dbReference type="Gene3D" id="2.30.180.10">
    <property type="entry name" value="FAS1 domain"/>
    <property type="match status" value="4"/>
</dbReference>
<dbReference type="SMART" id="SM00554">
    <property type="entry name" value="FAS1"/>
    <property type="match status" value="3"/>
</dbReference>
<feature type="domain" description="FAS1" evidence="1">
    <location>
        <begin position="61"/>
        <end position="198"/>
    </location>
</feature>
<proteinExistence type="predicted"/>
<dbReference type="PANTHER" id="PTHR10900:SF77">
    <property type="entry name" value="FI19380P1"/>
    <property type="match status" value="1"/>
</dbReference>
<evidence type="ECO:0000313" key="3">
    <source>
        <dbReference type="Proteomes" id="UP000789342"/>
    </source>
</evidence>
<dbReference type="InterPro" id="IPR036378">
    <property type="entry name" value="FAS1_dom_sf"/>
</dbReference>
<protein>
    <submittedName>
        <fullName evidence="2">14914_t:CDS:1</fullName>
    </submittedName>
</protein>
<organism evidence="2 3">
    <name type="scientific">Acaulospora morrowiae</name>
    <dbReference type="NCBI Taxonomy" id="94023"/>
    <lineage>
        <taxon>Eukaryota</taxon>
        <taxon>Fungi</taxon>
        <taxon>Fungi incertae sedis</taxon>
        <taxon>Mucoromycota</taxon>
        <taxon>Glomeromycotina</taxon>
        <taxon>Glomeromycetes</taxon>
        <taxon>Diversisporales</taxon>
        <taxon>Acaulosporaceae</taxon>
        <taxon>Acaulospora</taxon>
    </lineage>
</organism>
<dbReference type="SUPFAM" id="SSF82153">
    <property type="entry name" value="FAS1 domain"/>
    <property type="match status" value="4"/>
</dbReference>
<reference evidence="2" key="1">
    <citation type="submission" date="2021-06" db="EMBL/GenBank/DDBJ databases">
        <authorList>
            <person name="Kallberg Y."/>
            <person name="Tangrot J."/>
            <person name="Rosling A."/>
        </authorList>
    </citation>
    <scope>NUCLEOTIDE SEQUENCE</scope>
    <source>
        <strain evidence="2">CL551</strain>
    </source>
</reference>
<dbReference type="PROSITE" id="PS50213">
    <property type="entry name" value="FAS1"/>
    <property type="match status" value="4"/>
</dbReference>
<dbReference type="OrthoDB" id="14252at2759"/>
<dbReference type="PANTHER" id="PTHR10900">
    <property type="entry name" value="PERIOSTIN-RELATED"/>
    <property type="match status" value="1"/>
</dbReference>
<dbReference type="EMBL" id="CAJVPV010029435">
    <property type="protein sequence ID" value="CAG8738557.1"/>
    <property type="molecule type" value="Genomic_DNA"/>
</dbReference>
<keyword evidence="3" id="KW-1185">Reference proteome</keyword>
<gene>
    <name evidence="2" type="ORF">AMORRO_LOCUS14545</name>
</gene>
<comment type="caution">
    <text evidence="2">The sequence shown here is derived from an EMBL/GenBank/DDBJ whole genome shotgun (WGS) entry which is preliminary data.</text>
</comment>